<feature type="domain" description="C2H2-type" evidence="13">
    <location>
        <begin position="491"/>
        <end position="519"/>
    </location>
</feature>
<feature type="domain" description="C2H2-type" evidence="13">
    <location>
        <begin position="186"/>
        <end position="213"/>
    </location>
</feature>
<dbReference type="SMART" id="SM00355">
    <property type="entry name" value="ZnF_C2H2"/>
    <property type="match status" value="7"/>
</dbReference>
<feature type="region of interest" description="Disordered" evidence="12">
    <location>
        <begin position="208"/>
        <end position="236"/>
    </location>
</feature>
<dbReference type="EMBL" id="BMAO01004076">
    <property type="protein sequence ID" value="GFQ92190.1"/>
    <property type="molecule type" value="Genomic_DNA"/>
</dbReference>
<dbReference type="GO" id="GO:0005634">
    <property type="term" value="C:nucleus"/>
    <property type="evidence" value="ECO:0007669"/>
    <property type="project" value="UniProtKB-SubCell"/>
</dbReference>
<feature type="domain" description="C2H2-type" evidence="13">
    <location>
        <begin position="462"/>
        <end position="489"/>
    </location>
</feature>
<keyword evidence="5 11" id="KW-0863">Zinc-finger</keyword>
<keyword evidence="8" id="KW-0238">DNA-binding</keyword>
<dbReference type="PANTHER" id="PTHR46451:SF1">
    <property type="entry name" value="RAS-RESPONSIVE ELEMENT-BINDING PROTEIN 1"/>
    <property type="match status" value="1"/>
</dbReference>
<dbReference type="SUPFAM" id="SSF57667">
    <property type="entry name" value="beta-beta-alpha zinc fingers"/>
    <property type="match status" value="2"/>
</dbReference>
<proteinExistence type="inferred from homology"/>
<keyword evidence="7" id="KW-0805">Transcription regulation</keyword>
<keyword evidence="9" id="KW-0804">Transcription</keyword>
<keyword evidence="15" id="KW-1185">Reference proteome</keyword>
<feature type="compositionally biased region" description="Polar residues" evidence="12">
    <location>
        <begin position="22"/>
        <end position="41"/>
    </location>
</feature>
<dbReference type="InterPro" id="IPR013087">
    <property type="entry name" value="Znf_C2H2_type"/>
</dbReference>
<organism evidence="14 15">
    <name type="scientific">Trichonephila clavata</name>
    <name type="common">Joro spider</name>
    <name type="synonym">Nephila clavata</name>
    <dbReference type="NCBI Taxonomy" id="2740835"/>
    <lineage>
        <taxon>Eukaryota</taxon>
        <taxon>Metazoa</taxon>
        <taxon>Ecdysozoa</taxon>
        <taxon>Arthropoda</taxon>
        <taxon>Chelicerata</taxon>
        <taxon>Arachnida</taxon>
        <taxon>Araneae</taxon>
        <taxon>Araneomorphae</taxon>
        <taxon>Entelegynae</taxon>
        <taxon>Araneoidea</taxon>
        <taxon>Nephilidae</taxon>
        <taxon>Trichonephila</taxon>
    </lineage>
</organism>
<accession>A0A8X6J583</accession>
<evidence type="ECO:0000256" key="4">
    <source>
        <dbReference type="ARBA" id="ARBA00022737"/>
    </source>
</evidence>
<evidence type="ECO:0000256" key="2">
    <source>
        <dbReference type="ARBA" id="ARBA00006991"/>
    </source>
</evidence>
<dbReference type="PROSITE" id="PS50157">
    <property type="entry name" value="ZINC_FINGER_C2H2_2"/>
    <property type="match status" value="4"/>
</dbReference>
<comment type="caution">
    <text evidence="14">The sequence shown here is derived from an EMBL/GenBank/DDBJ whole genome shotgun (WGS) entry which is preliminary data.</text>
</comment>
<keyword evidence="10" id="KW-0539">Nucleus</keyword>
<evidence type="ECO:0000256" key="1">
    <source>
        <dbReference type="ARBA" id="ARBA00004123"/>
    </source>
</evidence>
<reference evidence="14" key="1">
    <citation type="submission" date="2020-07" db="EMBL/GenBank/DDBJ databases">
        <title>Multicomponent nature underlies the extraordinary mechanical properties of spider dragline silk.</title>
        <authorList>
            <person name="Kono N."/>
            <person name="Nakamura H."/>
            <person name="Mori M."/>
            <person name="Yoshida Y."/>
            <person name="Ohtoshi R."/>
            <person name="Malay A.D."/>
            <person name="Moran D.A.P."/>
            <person name="Tomita M."/>
            <person name="Numata K."/>
            <person name="Arakawa K."/>
        </authorList>
    </citation>
    <scope>NUCLEOTIDE SEQUENCE</scope>
</reference>
<evidence type="ECO:0000256" key="7">
    <source>
        <dbReference type="ARBA" id="ARBA00023015"/>
    </source>
</evidence>
<evidence type="ECO:0000256" key="3">
    <source>
        <dbReference type="ARBA" id="ARBA00022723"/>
    </source>
</evidence>
<evidence type="ECO:0000313" key="14">
    <source>
        <dbReference type="EMBL" id="GFQ92190.1"/>
    </source>
</evidence>
<evidence type="ECO:0000256" key="5">
    <source>
        <dbReference type="ARBA" id="ARBA00022771"/>
    </source>
</evidence>
<dbReference type="AlphaFoldDB" id="A0A8X6J583"/>
<evidence type="ECO:0000256" key="6">
    <source>
        <dbReference type="ARBA" id="ARBA00022833"/>
    </source>
</evidence>
<evidence type="ECO:0000256" key="12">
    <source>
        <dbReference type="SAM" id="MobiDB-lite"/>
    </source>
</evidence>
<keyword evidence="6" id="KW-0862">Zinc</keyword>
<dbReference type="PROSITE" id="PS00028">
    <property type="entry name" value="ZINC_FINGER_C2H2_1"/>
    <property type="match status" value="3"/>
</dbReference>
<dbReference type="GO" id="GO:0008270">
    <property type="term" value="F:zinc ion binding"/>
    <property type="evidence" value="ECO:0007669"/>
    <property type="project" value="UniProtKB-KW"/>
</dbReference>
<feature type="domain" description="C2H2-type" evidence="13">
    <location>
        <begin position="158"/>
        <end position="185"/>
    </location>
</feature>
<dbReference type="InterPro" id="IPR036236">
    <property type="entry name" value="Znf_C2H2_sf"/>
</dbReference>
<dbReference type="GO" id="GO:0000978">
    <property type="term" value="F:RNA polymerase II cis-regulatory region sequence-specific DNA binding"/>
    <property type="evidence" value="ECO:0007669"/>
    <property type="project" value="TreeGrafter"/>
</dbReference>
<gene>
    <name evidence="14" type="primary">NCL1_38646</name>
    <name evidence="14" type="ORF">TNCT_621141</name>
</gene>
<dbReference type="InterPro" id="IPR052795">
    <property type="entry name" value="RREB1"/>
</dbReference>
<name>A0A8X6J583_TRICU</name>
<keyword evidence="3" id="KW-0479">Metal-binding</keyword>
<feature type="compositionally biased region" description="Basic residues" evidence="12">
    <location>
        <begin position="213"/>
        <end position="223"/>
    </location>
</feature>
<feature type="region of interest" description="Disordered" evidence="12">
    <location>
        <begin position="86"/>
        <end position="111"/>
    </location>
</feature>
<dbReference type="Gene3D" id="3.30.160.60">
    <property type="entry name" value="Classic Zinc Finger"/>
    <property type="match status" value="4"/>
</dbReference>
<feature type="compositionally biased region" description="Basic and acidic residues" evidence="12">
    <location>
        <begin position="98"/>
        <end position="107"/>
    </location>
</feature>
<dbReference type="Pfam" id="PF00096">
    <property type="entry name" value="zf-C2H2"/>
    <property type="match status" value="3"/>
</dbReference>
<dbReference type="PANTHER" id="PTHR46451">
    <property type="entry name" value="RAS-RESPONSIVE ELEMENT-BINDING PROTEIN 1"/>
    <property type="match status" value="1"/>
</dbReference>
<dbReference type="OrthoDB" id="3069995at2759"/>
<evidence type="ECO:0000256" key="10">
    <source>
        <dbReference type="ARBA" id="ARBA00023242"/>
    </source>
</evidence>
<evidence type="ECO:0000256" key="8">
    <source>
        <dbReference type="ARBA" id="ARBA00023125"/>
    </source>
</evidence>
<keyword evidence="4" id="KW-0677">Repeat</keyword>
<dbReference type="GO" id="GO:0001228">
    <property type="term" value="F:DNA-binding transcription activator activity, RNA polymerase II-specific"/>
    <property type="evidence" value="ECO:0007669"/>
    <property type="project" value="TreeGrafter"/>
</dbReference>
<comment type="similarity">
    <text evidence="2">Belongs to the krueppel C2H2-type zinc-finger protein family.</text>
</comment>
<evidence type="ECO:0000313" key="15">
    <source>
        <dbReference type="Proteomes" id="UP000887116"/>
    </source>
</evidence>
<evidence type="ECO:0000256" key="11">
    <source>
        <dbReference type="PROSITE-ProRule" id="PRU00042"/>
    </source>
</evidence>
<comment type="subcellular location">
    <subcellularLocation>
        <location evidence="1">Nucleus</location>
    </subcellularLocation>
</comment>
<evidence type="ECO:0000256" key="9">
    <source>
        <dbReference type="ARBA" id="ARBA00023163"/>
    </source>
</evidence>
<sequence length="861" mass="97220">MCPKSGSSKISEDATESIETGGDNTVAPSQNSRCTTRSQSRIPGLKRKSAHLGSSKKCKVEKQTKKQRSAENPTAVLENVLVQSTSKEENVEVSDGMPDFKRNKGADEELSNLGQGDKELKINIEEKYFETCPKCNENFYDARTYHNHIKKYNKDGDFICGLCEQKLCSASSRDRHMVVHSKLKSFTCKICKSQFTTNGNMNRHIQNHEKGKQKVVKTKRKLPKNSQKEDQKNISSEKNYKGEICDTYLIQQGKESQDEKQPITKEKFLEAVELTLKNDTANSLKKLNEDVEPREPLIQAVEASALSSVPMEVVPENEFTCQMNQSQEKSHNIALVDIESGQKEKGSKVTDICLKEREVVPENDSVDEPNESLTEGKTITALVPEKAEIELVVTSTFAAENSDDSISNSHYIKQAHNGSDLATIPEIILNVSSVSSNTSATSDGSDLNNSISQQEKNIEKPYSCPNCSYKSGDKSTLKRHMRLHIKEDNPFLCNVCEKTFTNKNNAERHVREIHKLDNREQIINCIVFKSKNSNTSSEEKRVCKHCKEVCENEQALQYHLRSKNCRHKPYKCKLCGIGASTKHNCYRHIRKQHRELFSEGMSEAEKRAIKNAYTLGSEKRVETLEQKAIPITSGLETKHSPNLLPQREIVNVNSFNENDREVAAEGLLSLSREPEKLSFSTDEPLDLSFKPLDLSGHYRTPMNLSVSEERSLNSVAIHKTEKVCTTASRSYSRHLPPVVAEQNQIKPYKEKTCDSFKPKSDCNSHLKSISQRAKYVQNPPLSTTVKNALQNRILKHSENITPLTNNLNDKQETFQNKHPHKPNVLSLKQESNSDLENEDFASIPSLIDNVNNQKLSLYSQR</sequence>
<protein>
    <submittedName>
        <fullName evidence="14">Ras-responsive element-binding protein 1</fullName>
    </submittedName>
</protein>
<dbReference type="Proteomes" id="UP000887116">
    <property type="component" value="Unassembled WGS sequence"/>
</dbReference>
<feature type="compositionally biased region" description="Basic residues" evidence="12">
    <location>
        <begin position="44"/>
        <end position="57"/>
    </location>
</feature>
<feature type="region of interest" description="Disordered" evidence="12">
    <location>
        <begin position="1"/>
        <end position="74"/>
    </location>
</feature>
<dbReference type="FunFam" id="3.30.160.60:FF:001156">
    <property type="entry name" value="Zinc finger protein 407"/>
    <property type="match status" value="1"/>
</dbReference>
<evidence type="ECO:0000259" key="13">
    <source>
        <dbReference type="PROSITE" id="PS50157"/>
    </source>
</evidence>